<sequence>MPTFRVRGIGKVGTIKDLPPFELPPEAWSTSNNVRFVGGRVEKMGGMLPVLTTNMPDETPLCVFQKSNTNSVIYGTPTSIYRIDGISHFKISRNLSTTPGQEDFYVYGASPEDRWYYTSLSNSIIMNYKGDNPQGLRPTDDYFVNLPGWGIPSKEGVQKTWRCGRIRAFRNYLIALDMVEDGVELPQRVRWSNVSFVNELPPDWVEDDDKKDGGFNDLTDSIGKIVDGHPLRDSFVVYTDKDTYLMDYVGGVFIFNFRKLFSDSGLLAPNCVAEFEGQHFVVAQDDIFIHNGSSRKPVASGRLKEYLINEISGINSQATQVFSNTSRKEIWITYAGTGSIGADKTGWSCNKAAVWNWEYDTWSFYDLPQVYDINMAPPPETDTLSWDQLCGTEADPPNDSIIPIGCEDVWDSDKWSEDQWQEYGKDFIRRVIYCASKDKCLYLLDTGTEFVDYDSVNKTNNPRPIVAELIRTHLDMDEAVESTRRYKMIRHIVPQFSGTGEVLVFYGGSENSTNPPTWDGYQVYNIEEDVKVDSWSNNRYPAIKFVDSSGGTWSFTGYDIDFIQEGLR</sequence>
<organism evidence="1 2">
    <name type="scientific">Aeromonas phage LAh_6</name>
    <dbReference type="NCBI Taxonomy" id="2591030"/>
    <lineage>
        <taxon>Viruses</taxon>
        <taxon>Duplodnaviria</taxon>
        <taxon>Heunggongvirae</taxon>
        <taxon>Uroviricota</taxon>
        <taxon>Caudoviricetes</taxon>
        <taxon>Grimontviridae</taxon>
        <taxon>Lahexavirus</taxon>
        <taxon>Lahexavirus LAh6</taxon>
    </lineage>
</organism>
<evidence type="ECO:0000313" key="2">
    <source>
        <dbReference type="Proteomes" id="UP000319466"/>
    </source>
</evidence>
<evidence type="ECO:0000313" key="1">
    <source>
        <dbReference type="EMBL" id="QDH46486.1"/>
    </source>
</evidence>
<proteinExistence type="predicted"/>
<evidence type="ECO:0008006" key="3">
    <source>
        <dbReference type="Google" id="ProtNLM"/>
    </source>
</evidence>
<dbReference type="Proteomes" id="UP000319466">
    <property type="component" value="Segment"/>
</dbReference>
<name>A0A513ZZR2_9CAUD</name>
<protein>
    <recommendedName>
        <fullName evidence="3">Virion structural protein</fullName>
    </recommendedName>
</protein>
<reference evidence="1 2" key="1">
    <citation type="submission" date="2019-04" db="EMBL/GenBank/DDBJ databases">
        <title>Novel bacteriophages capable of disrupting biofilms from clinical strains of Aeromonas hydrophila with intrinsic antibiotic resistance.</title>
        <authorList>
            <person name="Kabwe M."/>
            <person name="Brown T.L."/>
            <person name="Speirs L."/>
            <person name="Ku H."/>
            <person name="Leach M."/>
            <person name="Chan H.T."/>
            <person name="Petrovski S."/>
            <person name="Lock P."/>
            <person name="Tucci J."/>
        </authorList>
    </citation>
    <scope>NUCLEOTIDE SEQUENCE [LARGE SCALE GENOMIC DNA]</scope>
</reference>
<gene>
    <name evidence="1" type="ORF">LAh6_19</name>
</gene>
<keyword evidence="2" id="KW-1185">Reference proteome</keyword>
<accession>A0A513ZZR2</accession>
<dbReference type="EMBL" id="MK838112">
    <property type="protein sequence ID" value="QDH46486.1"/>
    <property type="molecule type" value="Genomic_DNA"/>
</dbReference>